<dbReference type="EMBL" id="BDJK01000015">
    <property type="protein sequence ID" value="GAV22546.1"/>
    <property type="molecule type" value="Genomic_DNA"/>
</dbReference>
<dbReference type="CDD" id="cd02518">
    <property type="entry name" value="GT2_SpsF"/>
    <property type="match status" value="1"/>
</dbReference>
<reference evidence="2" key="1">
    <citation type="submission" date="2016-12" db="EMBL/GenBank/DDBJ databases">
        <title>Draft Genome Sequences od Carboxydothermus pertinax and islandicus, Hydrogenogenic Carboxydotrophic Bacteria.</title>
        <authorList>
            <person name="Fukuyama Y."/>
            <person name="Ohmae K."/>
            <person name="Yoneda Y."/>
            <person name="Yoshida T."/>
            <person name="Sako Y."/>
        </authorList>
    </citation>
    <scope>NUCLEOTIDE SEQUENCE [LARGE SCALE GENOMIC DNA]</scope>
    <source>
        <strain evidence="2">Ug1</strain>
    </source>
</reference>
<dbReference type="PANTHER" id="PTHR42866">
    <property type="entry name" value="3-DEOXY-MANNO-OCTULOSONATE CYTIDYLYLTRANSFERASE"/>
    <property type="match status" value="1"/>
</dbReference>
<evidence type="ECO:0000313" key="1">
    <source>
        <dbReference type="EMBL" id="GAV22546.1"/>
    </source>
</evidence>
<organism evidence="1 2">
    <name type="scientific">Carboxydothermus pertinax</name>
    <dbReference type="NCBI Taxonomy" id="870242"/>
    <lineage>
        <taxon>Bacteria</taxon>
        <taxon>Bacillati</taxon>
        <taxon>Bacillota</taxon>
        <taxon>Clostridia</taxon>
        <taxon>Thermoanaerobacterales</taxon>
        <taxon>Thermoanaerobacteraceae</taxon>
        <taxon>Carboxydothermus</taxon>
    </lineage>
</organism>
<proteinExistence type="predicted"/>
<dbReference type="GO" id="GO:0005829">
    <property type="term" value="C:cytosol"/>
    <property type="evidence" value="ECO:0007669"/>
    <property type="project" value="TreeGrafter"/>
</dbReference>
<name>A0A1L8CUF3_9THEO</name>
<dbReference type="AlphaFoldDB" id="A0A1L8CUF3"/>
<gene>
    <name evidence="1" type="ORF">cpu_10560</name>
</gene>
<keyword evidence="2" id="KW-1185">Reference proteome</keyword>
<comment type="caution">
    <text evidence="1">The sequence shown here is derived from an EMBL/GenBank/DDBJ whole genome shotgun (WGS) entry which is preliminary data.</text>
</comment>
<dbReference type="SUPFAM" id="SSF53448">
    <property type="entry name" value="Nucleotide-diphospho-sugar transferases"/>
    <property type="match status" value="1"/>
</dbReference>
<dbReference type="InterPro" id="IPR029044">
    <property type="entry name" value="Nucleotide-diphossugar_trans"/>
</dbReference>
<protein>
    <recommendedName>
        <fullName evidence="3">Acylneuraminate cytidylyltransferase</fullName>
    </recommendedName>
</protein>
<dbReference type="Proteomes" id="UP000187485">
    <property type="component" value="Unassembled WGS sequence"/>
</dbReference>
<dbReference type="RefSeq" id="WP_075859030.1">
    <property type="nucleotide sequence ID" value="NZ_BDJK01000015.1"/>
</dbReference>
<dbReference type="STRING" id="870242.cpu_10560"/>
<accession>A0A1L8CUF3</accession>
<dbReference type="OrthoDB" id="9815559at2"/>
<evidence type="ECO:0000313" key="2">
    <source>
        <dbReference type="Proteomes" id="UP000187485"/>
    </source>
</evidence>
<dbReference type="PANTHER" id="PTHR42866:SF1">
    <property type="entry name" value="SPORE COAT POLYSACCHARIDE BIOSYNTHESIS PROTEIN SPSF"/>
    <property type="match status" value="1"/>
</dbReference>
<dbReference type="Pfam" id="PF02348">
    <property type="entry name" value="CTP_transf_3"/>
    <property type="match status" value="1"/>
</dbReference>
<sequence length="284" mass="33150">MSKKIGVIIQARTGSTRLPEKVLLDLPYGSRIPVLQQVVSRCRRSKYASEIIVATTNNPSDDRIVELVKRLKVKIFRGSENDVLERYYQAAKKYRLDVVVRITADCPCVDAEIIDLVLEKHLNSGADYTSNTLERTFPHGIDVEVIEFRALEIAHYECKNPKMREHVTMYIYSNPQQFRCENVKAPAELTLPELRITLDDRRDYILLCSIYDYLYDTHSNFSWRQIIELVRQKPWLMEINKDVRQKRVFSSIKEEIIEAIRYLKLQEFTGVAEILESLADKYGK</sequence>
<dbReference type="Gene3D" id="3.90.550.10">
    <property type="entry name" value="Spore Coat Polysaccharide Biosynthesis Protein SpsA, Chain A"/>
    <property type="match status" value="1"/>
</dbReference>
<evidence type="ECO:0008006" key="3">
    <source>
        <dbReference type="Google" id="ProtNLM"/>
    </source>
</evidence>
<dbReference type="InterPro" id="IPR003329">
    <property type="entry name" value="Cytidylyl_trans"/>
</dbReference>